<dbReference type="Pfam" id="PF00646">
    <property type="entry name" value="F-box"/>
    <property type="match status" value="1"/>
</dbReference>
<gene>
    <name evidence="4" type="ORF">URODEC1_LOCUS106599</name>
</gene>
<feature type="compositionally biased region" description="Polar residues" evidence="1">
    <location>
        <begin position="340"/>
        <end position="357"/>
    </location>
</feature>
<feature type="domain" description="F-box protein AT5G49610-like beta-propeller" evidence="3">
    <location>
        <begin position="105"/>
        <end position="302"/>
    </location>
</feature>
<keyword evidence="5" id="KW-1185">Reference proteome</keyword>
<protein>
    <recommendedName>
        <fullName evidence="6">F-box domain-containing protein</fullName>
    </recommendedName>
</protein>
<dbReference type="InterPro" id="IPR056594">
    <property type="entry name" value="AT5G49610-like_b-prop"/>
</dbReference>
<feature type="region of interest" description="Disordered" evidence="1">
    <location>
        <begin position="333"/>
        <end position="357"/>
    </location>
</feature>
<dbReference type="SUPFAM" id="SSF81383">
    <property type="entry name" value="F-box domain"/>
    <property type="match status" value="1"/>
</dbReference>
<dbReference type="PANTHER" id="PTHR32133">
    <property type="entry name" value="OS07G0120400 PROTEIN"/>
    <property type="match status" value="1"/>
</dbReference>
<proteinExistence type="predicted"/>
<name>A0ABC9FMB0_9POAL</name>
<dbReference type="Pfam" id="PF23635">
    <property type="entry name" value="Beta-prop_AT5G49610-like"/>
    <property type="match status" value="1"/>
</dbReference>
<dbReference type="EMBL" id="OZ075116">
    <property type="protein sequence ID" value="CAL5077333.1"/>
    <property type="molecule type" value="Genomic_DNA"/>
</dbReference>
<dbReference type="PANTHER" id="PTHR32133:SF370">
    <property type="entry name" value="F-BOX DOMAIN-CONTAINING PROTEIN"/>
    <property type="match status" value="1"/>
</dbReference>
<evidence type="ECO:0000313" key="4">
    <source>
        <dbReference type="EMBL" id="CAL5077333.1"/>
    </source>
</evidence>
<accession>A0ABC9FMB0</accession>
<dbReference type="InterPro" id="IPR001810">
    <property type="entry name" value="F-box_dom"/>
</dbReference>
<dbReference type="AlphaFoldDB" id="A0ABC9FMB0"/>
<evidence type="ECO:0000256" key="1">
    <source>
        <dbReference type="SAM" id="MobiDB-lite"/>
    </source>
</evidence>
<evidence type="ECO:0000259" key="3">
    <source>
        <dbReference type="Pfam" id="PF23635"/>
    </source>
</evidence>
<reference evidence="4" key="1">
    <citation type="submission" date="2024-10" db="EMBL/GenBank/DDBJ databases">
        <authorList>
            <person name="Ryan C."/>
        </authorList>
    </citation>
    <scope>NUCLEOTIDE SEQUENCE [LARGE SCALE GENOMIC DNA]</scope>
</reference>
<sequence length="357" mass="39268">MAAPPRPPAPTLMPELVEEILLRVPPDDPATLVRAALVCKPWCRVVASAHFRRRLRDLRRGHAAPLLCDLRSRGGSESLARFVPTAPSSFRPPRAADFPDLRAHDARHGRVLLHTYPYGCGHPYFAFLVWDPATDERREIPRPPRYPDSWKATVLCAATTAGAGVCDHIDCHRGPFAVVFVGIDADGGGMFSCVYSSEAAAWSKPVPAEDPGDRVGWERSVLVGNALYFVLEDGDRILRYDLGTREISVVELPFVRINQMFSPLEPIELTTMEDGGLGFVRVEESRLCIWSRDDEDVGWALSKARKVYEGSSISCAVPYMNFCNPVLRAPTTDDGPRAGASSQGRSWAGSNLLSQGK</sequence>
<feature type="domain" description="F-box" evidence="2">
    <location>
        <begin position="14"/>
        <end position="53"/>
    </location>
</feature>
<evidence type="ECO:0008006" key="6">
    <source>
        <dbReference type="Google" id="ProtNLM"/>
    </source>
</evidence>
<organism evidence="4 5">
    <name type="scientific">Urochloa decumbens</name>
    <dbReference type="NCBI Taxonomy" id="240449"/>
    <lineage>
        <taxon>Eukaryota</taxon>
        <taxon>Viridiplantae</taxon>
        <taxon>Streptophyta</taxon>
        <taxon>Embryophyta</taxon>
        <taxon>Tracheophyta</taxon>
        <taxon>Spermatophyta</taxon>
        <taxon>Magnoliopsida</taxon>
        <taxon>Liliopsida</taxon>
        <taxon>Poales</taxon>
        <taxon>Poaceae</taxon>
        <taxon>PACMAD clade</taxon>
        <taxon>Panicoideae</taxon>
        <taxon>Panicodae</taxon>
        <taxon>Paniceae</taxon>
        <taxon>Melinidinae</taxon>
        <taxon>Urochloa</taxon>
    </lineage>
</organism>
<dbReference type="Proteomes" id="UP001497457">
    <property type="component" value="Chromosome 6rd"/>
</dbReference>
<evidence type="ECO:0000313" key="5">
    <source>
        <dbReference type="Proteomes" id="UP001497457"/>
    </source>
</evidence>
<dbReference type="InterPro" id="IPR036047">
    <property type="entry name" value="F-box-like_dom_sf"/>
</dbReference>
<evidence type="ECO:0000259" key="2">
    <source>
        <dbReference type="Pfam" id="PF00646"/>
    </source>
</evidence>